<evidence type="ECO:0000256" key="3">
    <source>
        <dbReference type="SAM" id="SignalP"/>
    </source>
</evidence>
<dbReference type="SUPFAM" id="SSF49265">
    <property type="entry name" value="Fibronectin type III"/>
    <property type="match status" value="2"/>
</dbReference>
<dbReference type="EMBL" id="VHII01000012">
    <property type="protein sequence ID" value="KAF1382203.1"/>
    <property type="molecule type" value="Genomic_DNA"/>
</dbReference>
<protein>
    <recommendedName>
        <fullName evidence="4">Fibronectin type-III domain-containing protein</fullName>
    </recommendedName>
</protein>
<gene>
    <name evidence="5" type="ORF">PFLUV_G00141200</name>
</gene>
<proteinExistence type="predicted"/>
<dbReference type="Gene3D" id="2.60.40.10">
    <property type="entry name" value="Immunoglobulins"/>
    <property type="match status" value="2"/>
</dbReference>
<dbReference type="GO" id="GO:0005886">
    <property type="term" value="C:plasma membrane"/>
    <property type="evidence" value="ECO:0007669"/>
    <property type="project" value="TreeGrafter"/>
</dbReference>
<feature type="transmembrane region" description="Helical" evidence="2">
    <location>
        <begin position="256"/>
        <end position="282"/>
    </location>
</feature>
<dbReference type="Pfam" id="PF01108">
    <property type="entry name" value="Tissue_fac"/>
    <property type="match status" value="1"/>
</dbReference>
<evidence type="ECO:0000256" key="2">
    <source>
        <dbReference type="SAM" id="Phobius"/>
    </source>
</evidence>
<keyword evidence="6" id="KW-1185">Reference proteome</keyword>
<dbReference type="Proteomes" id="UP000465112">
    <property type="component" value="Chromosome 12"/>
</dbReference>
<accession>A0A6A5F0W6</accession>
<feature type="compositionally biased region" description="Polar residues" evidence="1">
    <location>
        <begin position="370"/>
        <end position="379"/>
    </location>
</feature>
<dbReference type="AlphaFoldDB" id="A0A6A5F0W6"/>
<dbReference type="InterPro" id="IPR003961">
    <property type="entry name" value="FN3_dom"/>
</dbReference>
<dbReference type="PANTHER" id="PTHR20859:SF85">
    <property type="entry name" value="INTERFERON ALPHA_BETA RECEPTOR 1 ISOFORM X1"/>
    <property type="match status" value="1"/>
</dbReference>
<feature type="region of interest" description="Disordered" evidence="1">
    <location>
        <begin position="341"/>
        <end position="396"/>
    </location>
</feature>
<dbReference type="PROSITE" id="PS50853">
    <property type="entry name" value="FN3"/>
    <property type="match status" value="1"/>
</dbReference>
<evidence type="ECO:0000256" key="1">
    <source>
        <dbReference type="SAM" id="MobiDB-lite"/>
    </source>
</evidence>
<evidence type="ECO:0000313" key="6">
    <source>
        <dbReference type="Proteomes" id="UP000465112"/>
    </source>
</evidence>
<dbReference type="PANTHER" id="PTHR20859">
    <property type="entry name" value="INTERFERON/INTERLEUKIN RECEPTOR"/>
    <property type="match status" value="1"/>
</dbReference>
<dbReference type="GO" id="GO:0004904">
    <property type="term" value="F:interferon receptor activity"/>
    <property type="evidence" value="ECO:0007669"/>
    <property type="project" value="TreeGrafter"/>
</dbReference>
<dbReference type="Pfam" id="PF09294">
    <property type="entry name" value="Interfer-bind"/>
    <property type="match status" value="1"/>
</dbReference>
<feature type="signal peptide" evidence="3">
    <location>
        <begin position="1"/>
        <end position="18"/>
    </location>
</feature>
<keyword evidence="3" id="KW-0732">Signal</keyword>
<evidence type="ECO:0000313" key="5">
    <source>
        <dbReference type="EMBL" id="KAF1382203.1"/>
    </source>
</evidence>
<evidence type="ECO:0000259" key="4">
    <source>
        <dbReference type="PROSITE" id="PS50853"/>
    </source>
</evidence>
<keyword evidence="2" id="KW-0812">Transmembrane</keyword>
<organism evidence="5 6">
    <name type="scientific">Perca fluviatilis</name>
    <name type="common">European perch</name>
    <dbReference type="NCBI Taxonomy" id="8168"/>
    <lineage>
        <taxon>Eukaryota</taxon>
        <taxon>Metazoa</taxon>
        <taxon>Chordata</taxon>
        <taxon>Craniata</taxon>
        <taxon>Vertebrata</taxon>
        <taxon>Euteleostomi</taxon>
        <taxon>Actinopterygii</taxon>
        <taxon>Neopterygii</taxon>
        <taxon>Teleostei</taxon>
        <taxon>Neoteleostei</taxon>
        <taxon>Acanthomorphata</taxon>
        <taxon>Eupercaria</taxon>
        <taxon>Perciformes</taxon>
        <taxon>Percoidei</taxon>
        <taxon>Percidae</taxon>
        <taxon>Percinae</taxon>
        <taxon>Perca</taxon>
    </lineage>
</organism>
<comment type="caution">
    <text evidence="5">The sequence shown here is derived from an EMBL/GenBank/DDBJ whole genome shotgun (WGS) entry which is preliminary data.</text>
</comment>
<keyword evidence="2" id="KW-0472">Membrane</keyword>
<keyword evidence="2" id="KW-1133">Transmembrane helix</keyword>
<dbReference type="InterPro" id="IPR013783">
    <property type="entry name" value="Ig-like_fold"/>
</dbReference>
<name>A0A6A5F0W6_PERFL</name>
<sequence>MSAAFYVCLVLWCLQTNAGPTPAVVFVSGKGNLQDTVAAELAPPENLTLITLNTNYTLSWDWDQSFAEGHAVNFTTQYVAKFKLKSKKKSPVWQTACEKTSRRSCDLTKFNLYYLGIYVLRVQASVNERVSDWIMKEFCPDKDAAVGPPSRVDLSPAGSGLDIIISDPLTSANSSMKDHIPELNYHILYWERSVDTEALETQTLASKVPVVTLSDLKPWTWYCVSVQSRYDFFNKESSFTSPHCVQTEGAIPWWQIFGYFLLSLVICFLFVLVILCCSFWFFKTVKATFYPSNQLPTHFQYLYDSSGSDIPRLLTPDSDSELLCDKVTVCPEPLVPEIHIPPPEALPVPPSDSSGRHSRQGSGGSGDSGVYSTGCSSGLRQPDSIQSSSGDEDSGQGFLDLEQVKMKDMAPGLKTRLLIANEGVVDMCV</sequence>
<feature type="domain" description="Fibronectin type-III" evidence="4">
    <location>
        <begin position="148"/>
        <end position="250"/>
    </location>
</feature>
<dbReference type="CDD" id="cd00063">
    <property type="entry name" value="FN3"/>
    <property type="match status" value="1"/>
</dbReference>
<dbReference type="InterPro" id="IPR036116">
    <property type="entry name" value="FN3_sf"/>
</dbReference>
<dbReference type="InterPro" id="IPR015373">
    <property type="entry name" value="Interferon/interleukin_rcp_dom"/>
</dbReference>
<feature type="chain" id="PRO_5025691328" description="Fibronectin type-III domain-containing protein" evidence="3">
    <location>
        <begin position="19"/>
        <end position="429"/>
    </location>
</feature>
<feature type="compositionally biased region" description="Pro residues" evidence="1">
    <location>
        <begin position="341"/>
        <end position="350"/>
    </location>
</feature>
<reference evidence="5 6" key="1">
    <citation type="submission" date="2019-06" db="EMBL/GenBank/DDBJ databases">
        <title>A chromosome-scale genome assembly of the European perch, Perca fluviatilis.</title>
        <authorList>
            <person name="Roques C."/>
            <person name="Zahm M."/>
            <person name="Cabau C."/>
            <person name="Klopp C."/>
            <person name="Bouchez O."/>
            <person name="Donnadieu C."/>
            <person name="Kuhl H."/>
            <person name="Gislard M."/>
            <person name="Guendouz S."/>
            <person name="Journot L."/>
            <person name="Haffray P."/>
            <person name="Bestin A."/>
            <person name="Morvezen R."/>
            <person name="Feron R."/>
            <person name="Wen M."/>
            <person name="Jouanno E."/>
            <person name="Herpin A."/>
            <person name="Schartl M."/>
            <person name="Postlethwait J."/>
            <person name="Schaerlinger B."/>
            <person name="Chardard D."/>
            <person name="Lecocq T."/>
            <person name="Poncet C."/>
            <person name="Jaffrelo L."/>
            <person name="Lampietro C."/>
            <person name="Guiguen Y."/>
        </authorList>
    </citation>
    <scope>NUCLEOTIDE SEQUENCE [LARGE SCALE GENOMIC DNA]</scope>
    <source>
        <tissue evidence="5">Blood</tissue>
    </source>
</reference>
<dbReference type="OrthoDB" id="9944680at2759"/>
<dbReference type="InterPro" id="IPR050650">
    <property type="entry name" value="Type-II_Cytokine-TF_Rcpt"/>
</dbReference>